<feature type="non-terminal residue" evidence="1">
    <location>
        <position position="1"/>
    </location>
</feature>
<comment type="caution">
    <text evidence="1">The sequence shown here is derived from an EMBL/GenBank/DDBJ whole genome shotgun (WGS) entry which is preliminary data.</text>
</comment>
<feature type="non-terminal residue" evidence="1">
    <location>
        <position position="114"/>
    </location>
</feature>
<name>A0ABN7X9M1_GIGMA</name>
<proteinExistence type="predicted"/>
<organism evidence="1 2">
    <name type="scientific">Gigaspora margarita</name>
    <dbReference type="NCBI Taxonomy" id="4874"/>
    <lineage>
        <taxon>Eukaryota</taxon>
        <taxon>Fungi</taxon>
        <taxon>Fungi incertae sedis</taxon>
        <taxon>Mucoromycota</taxon>
        <taxon>Glomeromycotina</taxon>
        <taxon>Glomeromycetes</taxon>
        <taxon>Diversisporales</taxon>
        <taxon>Gigasporaceae</taxon>
        <taxon>Gigaspora</taxon>
    </lineage>
</organism>
<accession>A0ABN7X9M1</accession>
<dbReference type="EMBL" id="CAJVQB010098996">
    <property type="protein sequence ID" value="CAG8850000.1"/>
    <property type="molecule type" value="Genomic_DNA"/>
</dbReference>
<dbReference type="Proteomes" id="UP000789901">
    <property type="component" value="Unassembled WGS sequence"/>
</dbReference>
<gene>
    <name evidence="1" type="ORF">GMARGA_LOCUS39992</name>
</gene>
<reference evidence="1 2" key="1">
    <citation type="submission" date="2021-06" db="EMBL/GenBank/DDBJ databases">
        <authorList>
            <person name="Kallberg Y."/>
            <person name="Tangrot J."/>
            <person name="Rosling A."/>
        </authorList>
    </citation>
    <scope>NUCLEOTIDE SEQUENCE [LARGE SCALE GENOMIC DNA]</scope>
    <source>
        <strain evidence="1 2">120-4 pot B 10/14</strain>
    </source>
</reference>
<keyword evidence="2" id="KW-1185">Reference proteome</keyword>
<sequence length="114" mass="13570">SDIHETQRITNVRESQYHKDMDVLEDKFDQLETYNESDNENTKKSGPLYSVAQRMDFKNWKELDDYIIEGYNKGHHTGNCKFHVNTYCQKTDNLVYIMKVYGQHNHELVENIGH</sequence>
<evidence type="ECO:0000313" key="1">
    <source>
        <dbReference type="EMBL" id="CAG8850000.1"/>
    </source>
</evidence>
<evidence type="ECO:0000313" key="2">
    <source>
        <dbReference type="Proteomes" id="UP000789901"/>
    </source>
</evidence>
<protein>
    <submittedName>
        <fullName evidence="1">1596_t:CDS:1</fullName>
    </submittedName>
</protein>